<dbReference type="OMA" id="DCGSNCC"/>
<reference evidence="2" key="1">
    <citation type="journal article" date="2015" name="Nat. Plants">
        <title>Genome expansion of Arabis alpina linked with retrotransposition and reduced symmetric DNA methylation.</title>
        <authorList>
            <person name="Willing E.M."/>
            <person name="Rawat V."/>
            <person name="Mandakova T."/>
            <person name="Maumus F."/>
            <person name="James G.V."/>
            <person name="Nordstroem K.J."/>
            <person name="Becker C."/>
            <person name="Warthmann N."/>
            <person name="Chica C."/>
            <person name="Szarzynska B."/>
            <person name="Zytnicki M."/>
            <person name="Albani M.C."/>
            <person name="Kiefer C."/>
            <person name="Bergonzi S."/>
            <person name="Castaings L."/>
            <person name="Mateos J.L."/>
            <person name="Berns M.C."/>
            <person name="Bujdoso N."/>
            <person name="Piofczyk T."/>
            <person name="de Lorenzo L."/>
            <person name="Barrero-Sicilia C."/>
            <person name="Mateos I."/>
            <person name="Piednoel M."/>
            <person name="Hagmann J."/>
            <person name="Chen-Min-Tao R."/>
            <person name="Iglesias-Fernandez R."/>
            <person name="Schuster S.C."/>
            <person name="Alonso-Blanco C."/>
            <person name="Roudier F."/>
            <person name="Carbonero P."/>
            <person name="Paz-Ares J."/>
            <person name="Davis S.J."/>
            <person name="Pecinka A."/>
            <person name="Quesneville H."/>
            <person name="Colot V."/>
            <person name="Lysak M.A."/>
            <person name="Weigel D."/>
            <person name="Coupland G."/>
            <person name="Schneeberger K."/>
        </authorList>
    </citation>
    <scope>NUCLEOTIDE SEQUENCE [LARGE SCALE GENOMIC DNA]</scope>
    <source>
        <strain evidence="2">cv. Pajares</strain>
    </source>
</reference>
<gene>
    <name evidence="1" type="ordered locus">AALP_Aa3g289100</name>
</gene>
<dbReference type="OrthoDB" id="6373236at2759"/>
<dbReference type="AlphaFoldDB" id="A0A087HCE2"/>
<dbReference type="Proteomes" id="UP000029120">
    <property type="component" value="Chromosome 3"/>
</dbReference>
<dbReference type="EMBL" id="CM002871">
    <property type="protein sequence ID" value="KFK39794.1"/>
    <property type="molecule type" value="Genomic_DNA"/>
</dbReference>
<protein>
    <submittedName>
        <fullName evidence="1">Uncharacterized protein</fullName>
    </submittedName>
</protein>
<organism evidence="1 2">
    <name type="scientific">Arabis alpina</name>
    <name type="common">Alpine rock-cress</name>
    <dbReference type="NCBI Taxonomy" id="50452"/>
    <lineage>
        <taxon>Eukaryota</taxon>
        <taxon>Viridiplantae</taxon>
        <taxon>Streptophyta</taxon>
        <taxon>Embryophyta</taxon>
        <taxon>Tracheophyta</taxon>
        <taxon>Spermatophyta</taxon>
        <taxon>Magnoliopsida</taxon>
        <taxon>eudicotyledons</taxon>
        <taxon>Gunneridae</taxon>
        <taxon>Pentapetalae</taxon>
        <taxon>rosids</taxon>
        <taxon>malvids</taxon>
        <taxon>Brassicales</taxon>
        <taxon>Brassicaceae</taxon>
        <taxon>Arabideae</taxon>
        <taxon>Arabis</taxon>
    </lineage>
</organism>
<sequence length="102" mass="11395">MGKYLNKSKIAGDVSHPITRAAKNLALQRLRSDSTSPSDDADSFRYLQLRNRRLVKLPLLPDTKKQLIHSVAESRTRNPRAKKSVSALVIETEEDCGSNCCN</sequence>
<accession>A0A087HCE2</accession>
<name>A0A087HCE2_ARAAL</name>
<evidence type="ECO:0000313" key="2">
    <source>
        <dbReference type="Proteomes" id="UP000029120"/>
    </source>
</evidence>
<dbReference type="Gramene" id="KFK39794">
    <property type="protein sequence ID" value="KFK39794"/>
    <property type="gene ID" value="AALP_AA3G289100"/>
</dbReference>
<evidence type="ECO:0000313" key="1">
    <source>
        <dbReference type="EMBL" id="KFK39794.1"/>
    </source>
</evidence>
<proteinExistence type="predicted"/>
<keyword evidence="2" id="KW-1185">Reference proteome</keyword>